<dbReference type="InterPro" id="IPR053237">
    <property type="entry name" value="Natterin_C"/>
</dbReference>
<name>A0A097PIC5_LINUS</name>
<sequence length="484" mass="54856">MAATTLPRFAMFYSGNWGRYVSYMSDEGGEFNQILKVSARKVSNPRSRFEVEPSNVHPTMVHIRSCYDNKYLRRRSEEEWWIVAAADSPNDDQSSWSSTLFQPEFVTSAGLISVRLLHFQLGQYAQWYDNMSHPYHMCIWAASKDAANPDPTTLFEVVDWESLVILPKHLAFKSNNDLYLGVVGGDDVGSDQGLLQFQIGDVGDKSVENIVDTRIDGTVRITNISLDAFWMLRGENFIWANGKSILAPVPESLFRPTKVNENTIALQNLGNNLLCKRYTNDEVKDGLNAMESELTDYTNLILTELVTSRTITDIKFHLNYGRIYNTQDIRLNPGITVQNETEETQTLEVKIPYKNIKTSTWTAINSSGLKLGPTVNIQPAQVPHISDDSAIEMIDDPFEYLWGEMVSKEAMEVKVYGLTLPPSSMVIVRLWAKVASCDVPLTYTRKDVLDESTKEEEVYIMEDGVYTGTNYFELEVTVTPPQPW</sequence>
<accession>A0A097PIC5</accession>
<dbReference type="InterPro" id="IPR008998">
    <property type="entry name" value="Agglutinin"/>
</dbReference>
<dbReference type="AlphaFoldDB" id="A0A097PIC5"/>
<keyword evidence="2" id="KW-0430">Lectin</keyword>
<dbReference type="EMBL" id="KM214195">
    <property type="protein sequence ID" value="AIU47286.1"/>
    <property type="molecule type" value="Genomic_DNA"/>
</dbReference>
<dbReference type="Gene3D" id="2.170.15.10">
    <property type="entry name" value="Proaerolysin, chain A, domain 3"/>
    <property type="match status" value="1"/>
</dbReference>
<dbReference type="PANTHER" id="PTHR39244">
    <property type="entry name" value="NATTERIN-4"/>
    <property type="match status" value="1"/>
</dbReference>
<feature type="domain" description="Agglutinin" evidence="1">
    <location>
        <begin position="4"/>
        <end position="159"/>
    </location>
</feature>
<dbReference type="CDD" id="cd20216">
    <property type="entry name" value="PFM_HFR-2-like"/>
    <property type="match status" value="1"/>
</dbReference>
<organism evidence="2">
    <name type="scientific">Linum usitatissimum</name>
    <name type="common">Flax</name>
    <name type="synonym">Linum humile</name>
    <dbReference type="NCBI Taxonomy" id="4006"/>
    <lineage>
        <taxon>Eukaryota</taxon>
        <taxon>Viridiplantae</taxon>
        <taxon>Streptophyta</taxon>
        <taxon>Embryophyta</taxon>
        <taxon>Tracheophyta</taxon>
        <taxon>Spermatophyta</taxon>
        <taxon>Magnoliopsida</taxon>
        <taxon>eudicotyledons</taxon>
        <taxon>Gunneridae</taxon>
        <taxon>Pentapetalae</taxon>
        <taxon>rosids</taxon>
        <taxon>fabids</taxon>
        <taxon>Malpighiales</taxon>
        <taxon>Linaceae</taxon>
        <taxon>Linum</taxon>
    </lineage>
</organism>
<dbReference type="Pfam" id="PF07468">
    <property type="entry name" value="Agglutinin"/>
    <property type="match status" value="2"/>
</dbReference>
<dbReference type="SUPFAM" id="SSF50382">
    <property type="entry name" value="Agglutinin"/>
    <property type="match status" value="2"/>
</dbReference>
<dbReference type="InterPro" id="IPR036242">
    <property type="entry name" value="Agglutinin_dom_sf"/>
</dbReference>
<gene>
    <name evidence="2" type="primary">ALL15</name>
</gene>
<evidence type="ECO:0000313" key="2">
    <source>
        <dbReference type="EMBL" id="AIU47286.1"/>
    </source>
</evidence>
<protein>
    <submittedName>
        <fullName evidence="2">Amaranthin-like lectin</fullName>
    </submittedName>
</protein>
<dbReference type="GO" id="GO:0030246">
    <property type="term" value="F:carbohydrate binding"/>
    <property type="evidence" value="ECO:0007669"/>
    <property type="project" value="UniProtKB-KW"/>
</dbReference>
<proteinExistence type="predicted"/>
<dbReference type="PANTHER" id="PTHR39244:SF5">
    <property type="entry name" value="NATTERIN-3-LIKE"/>
    <property type="match status" value="1"/>
</dbReference>
<feature type="domain" description="Agglutinin" evidence="1">
    <location>
        <begin position="164"/>
        <end position="304"/>
    </location>
</feature>
<reference evidence="2" key="1">
    <citation type="journal article" date="2015" name="Plant Mol. Biol. Rep.">
        <title>The Amaranthin-Like Lectin (LuALL) Genes of Flax: a Unique Gene Family with Members Inducible by Defence Hormones.</title>
        <authorList>
            <person name="Faruque K."/>
            <person name="Begam R."/>
            <person name="Deyholos M.K."/>
        </authorList>
    </citation>
    <scope>NUCLEOTIDE SEQUENCE</scope>
</reference>
<evidence type="ECO:0000259" key="1">
    <source>
        <dbReference type="SMART" id="SM00791"/>
    </source>
</evidence>
<dbReference type="SMART" id="SM00791">
    <property type="entry name" value="Agglutinin"/>
    <property type="match status" value="2"/>
</dbReference>
<dbReference type="Gene3D" id="2.80.10.50">
    <property type="match status" value="2"/>
</dbReference>